<dbReference type="InterPro" id="IPR009057">
    <property type="entry name" value="Homeodomain-like_sf"/>
</dbReference>
<dbReference type="PROSITE" id="PS50977">
    <property type="entry name" value="HTH_TETR_2"/>
    <property type="match status" value="1"/>
</dbReference>
<gene>
    <name evidence="5" type="ORF">D3876_13930</name>
</gene>
<evidence type="ECO:0000313" key="5">
    <source>
        <dbReference type="EMBL" id="RJF91213.1"/>
    </source>
</evidence>
<dbReference type="PANTHER" id="PTHR30055:SF146">
    <property type="entry name" value="HTH-TYPE TRANSCRIPTIONAL DUAL REGULATOR CECR"/>
    <property type="match status" value="1"/>
</dbReference>
<dbReference type="InterPro" id="IPR036271">
    <property type="entry name" value="Tet_transcr_reg_TetR-rel_C_sf"/>
</dbReference>
<dbReference type="PRINTS" id="PR00455">
    <property type="entry name" value="HTHTETR"/>
</dbReference>
<organism evidence="5 6">
    <name type="scientific">Sphingomonas cavernae</name>
    <dbReference type="NCBI Taxonomy" id="2320861"/>
    <lineage>
        <taxon>Bacteria</taxon>
        <taxon>Pseudomonadati</taxon>
        <taxon>Pseudomonadota</taxon>
        <taxon>Alphaproteobacteria</taxon>
        <taxon>Sphingomonadales</taxon>
        <taxon>Sphingomonadaceae</taxon>
        <taxon>Sphingomonas</taxon>
    </lineage>
</organism>
<protein>
    <submittedName>
        <fullName evidence="5">TetR/AcrR family transcriptional regulator</fullName>
    </submittedName>
</protein>
<evidence type="ECO:0000256" key="2">
    <source>
        <dbReference type="PROSITE-ProRule" id="PRU00335"/>
    </source>
</evidence>
<dbReference type="InterPro" id="IPR050109">
    <property type="entry name" value="HTH-type_TetR-like_transc_reg"/>
</dbReference>
<keyword evidence="1 2" id="KW-0238">DNA-binding</keyword>
<evidence type="ECO:0000259" key="4">
    <source>
        <dbReference type="PROSITE" id="PS50977"/>
    </source>
</evidence>
<feature type="region of interest" description="Disordered" evidence="3">
    <location>
        <begin position="1"/>
        <end position="21"/>
    </location>
</feature>
<reference evidence="5 6" key="1">
    <citation type="submission" date="2018-09" db="EMBL/GenBank/DDBJ databases">
        <authorList>
            <person name="Zhu H."/>
        </authorList>
    </citation>
    <scope>NUCLEOTIDE SEQUENCE [LARGE SCALE GENOMIC DNA]</scope>
    <source>
        <strain evidence="5 6">K2R01-6</strain>
    </source>
</reference>
<dbReference type="SUPFAM" id="SSF48498">
    <property type="entry name" value="Tetracyclin repressor-like, C-terminal domain"/>
    <property type="match status" value="1"/>
</dbReference>
<name>A0A418WMH8_9SPHN</name>
<feature type="domain" description="HTH tetR-type" evidence="4">
    <location>
        <begin position="25"/>
        <end position="85"/>
    </location>
</feature>
<evidence type="ECO:0000256" key="3">
    <source>
        <dbReference type="SAM" id="MobiDB-lite"/>
    </source>
</evidence>
<dbReference type="AlphaFoldDB" id="A0A418WMH8"/>
<dbReference type="OrthoDB" id="7186128at2"/>
<dbReference type="InterPro" id="IPR039536">
    <property type="entry name" value="TetR_C_Proteobacteria"/>
</dbReference>
<dbReference type="Pfam" id="PF00440">
    <property type="entry name" value="TetR_N"/>
    <property type="match status" value="1"/>
</dbReference>
<dbReference type="EMBL" id="QYUM01000003">
    <property type="protein sequence ID" value="RJF91213.1"/>
    <property type="molecule type" value="Genomic_DNA"/>
</dbReference>
<keyword evidence="6" id="KW-1185">Reference proteome</keyword>
<dbReference type="Gene3D" id="1.10.357.10">
    <property type="entry name" value="Tetracycline Repressor, domain 2"/>
    <property type="match status" value="1"/>
</dbReference>
<dbReference type="SUPFAM" id="SSF46689">
    <property type="entry name" value="Homeodomain-like"/>
    <property type="match status" value="1"/>
</dbReference>
<dbReference type="RefSeq" id="WP_119763102.1">
    <property type="nucleotide sequence ID" value="NZ_QYUM01000003.1"/>
</dbReference>
<accession>A0A418WMH8</accession>
<evidence type="ECO:0000313" key="6">
    <source>
        <dbReference type="Proteomes" id="UP000286100"/>
    </source>
</evidence>
<dbReference type="InterPro" id="IPR001647">
    <property type="entry name" value="HTH_TetR"/>
</dbReference>
<dbReference type="GO" id="GO:0000976">
    <property type="term" value="F:transcription cis-regulatory region binding"/>
    <property type="evidence" value="ECO:0007669"/>
    <property type="project" value="TreeGrafter"/>
</dbReference>
<dbReference type="PANTHER" id="PTHR30055">
    <property type="entry name" value="HTH-TYPE TRANSCRIPTIONAL REGULATOR RUTR"/>
    <property type="match status" value="1"/>
</dbReference>
<feature type="DNA-binding region" description="H-T-H motif" evidence="2">
    <location>
        <begin position="48"/>
        <end position="67"/>
    </location>
</feature>
<proteinExistence type="predicted"/>
<dbReference type="Proteomes" id="UP000286100">
    <property type="component" value="Unassembled WGS sequence"/>
</dbReference>
<evidence type="ECO:0000256" key="1">
    <source>
        <dbReference type="ARBA" id="ARBA00023125"/>
    </source>
</evidence>
<sequence length="219" mass="24347">MDASIETIAPEARGRAGRPTREQAQARQAELLDIALDMFLDRGFELTTMEGVAAAVGMTKRTIYARYEDKAALFLATVERAIERTRMSPAALHALVSDDLEQTLAAVARTRIAELMTPEGLKLRRVINTESYRFPEIFTLSYEQGAKPVIDFLTDLFRRHDSAGAVCVERPEMAANVFMSMVVGGPVRLLASGEAMRQDEIEDWIGTAVRLFLNGVRPR</sequence>
<comment type="caution">
    <text evidence="5">The sequence shown here is derived from an EMBL/GenBank/DDBJ whole genome shotgun (WGS) entry which is preliminary data.</text>
</comment>
<dbReference type="Pfam" id="PF14246">
    <property type="entry name" value="TetR_C_7"/>
    <property type="match status" value="1"/>
</dbReference>
<dbReference type="GO" id="GO:0003700">
    <property type="term" value="F:DNA-binding transcription factor activity"/>
    <property type="evidence" value="ECO:0007669"/>
    <property type="project" value="TreeGrafter"/>
</dbReference>